<name>A0A6L2Q4V8_COPFO</name>
<evidence type="ECO:0000256" key="1">
    <source>
        <dbReference type="ARBA" id="ARBA00004604"/>
    </source>
</evidence>
<keyword evidence="3" id="KW-0690">Ribosome biogenesis</keyword>
<keyword evidence="9" id="KW-1185">Reference proteome</keyword>
<evidence type="ECO:0000313" key="8">
    <source>
        <dbReference type="EMBL" id="GFG37835.1"/>
    </source>
</evidence>
<dbReference type="EMBL" id="BLKM01012920">
    <property type="protein sequence ID" value="GFG37835.1"/>
    <property type="molecule type" value="Genomic_DNA"/>
</dbReference>
<accession>A0A6L2Q4V8</accession>
<protein>
    <recommendedName>
        <fullName evidence="10">Nucleolar protein 14</fullName>
    </recommendedName>
</protein>
<feature type="compositionally biased region" description="Basic and acidic residues" evidence="7">
    <location>
        <begin position="12"/>
        <end position="23"/>
    </location>
</feature>
<evidence type="ECO:0000256" key="4">
    <source>
        <dbReference type="ARBA" id="ARBA00022552"/>
    </source>
</evidence>
<dbReference type="GO" id="GO:0030692">
    <property type="term" value="C:Noc4p-Nop14p complex"/>
    <property type="evidence" value="ECO:0007669"/>
    <property type="project" value="TreeGrafter"/>
</dbReference>
<feature type="region of interest" description="Disordered" evidence="7">
    <location>
        <begin position="1"/>
        <end position="23"/>
    </location>
</feature>
<feature type="compositionally biased region" description="Acidic residues" evidence="7">
    <location>
        <begin position="143"/>
        <end position="152"/>
    </location>
</feature>
<dbReference type="InterPro" id="IPR007276">
    <property type="entry name" value="Nop14"/>
</dbReference>
<dbReference type="FunCoup" id="A0A6L2Q4V8">
    <property type="interactions" value="1618"/>
</dbReference>
<dbReference type="AlphaFoldDB" id="A0A6L2Q4V8"/>
<dbReference type="InParanoid" id="A0A6L2Q4V8"/>
<keyword evidence="4" id="KW-0698">rRNA processing</keyword>
<dbReference type="PANTHER" id="PTHR23183">
    <property type="entry name" value="NOP14"/>
    <property type="match status" value="1"/>
</dbReference>
<proteinExistence type="inferred from homology"/>
<evidence type="ECO:0000256" key="6">
    <source>
        <dbReference type="ARBA" id="ARBA00024695"/>
    </source>
</evidence>
<comment type="function">
    <text evidence="6">Involved in nucleolar processing of pre-18S ribosomal RNA. Has a role in the nuclear export of 40S pre-ribosomal subunit to the cytoplasm.</text>
</comment>
<dbReference type="OrthoDB" id="441771at2759"/>
<dbReference type="Proteomes" id="UP000502823">
    <property type="component" value="Unassembled WGS sequence"/>
</dbReference>
<feature type="compositionally biased region" description="Basic and acidic residues" evidence="7">
    <location>
        <begin position="343"/>
        <end position="368"/>
    </location>
</feature>
<evidence type="ECO:0000256" key="5">
    <source>
        <dbReference type="ARBA" id="ARBA00023242"/>
    </source>
</evidence>
<comment type="subcellular location">
    <subcellularLocation>
        <location evidence="1">Nucleus</location>
        <location evidence="1">Nucleolus</location>
    </subcellularLocation>
</comment>
<feature type="region of interest" description="Disordered" evidence="7">
    <location>
        <begin position="289"/>
        <end position="416"/>
    </location>
</feature>
<dbReference type="GO" id="GO:0030490">
    <property type="term" value="P:maturation of SSU-rRNA"/>
    <property type="evidence" value="ECO:0007669"/>
    <property type="project" value="TreeGrafter"/>
</dbReference>
<dbReference type="PANTHER" id="PTHR23183:SF0">
    <property type="entry name" value="NUCLEOLAR PROTEIN 14"/>
    <property type="match status" value="1"/>
</dbReference>
<feature type="compositionally biased region" description="Acidic residues" evidence="7">
    <location>
        <begin position="307"/>
        <end position="320"/>
    </location>
</feature>
<feature type="compositionally biased region" description="Acidic residues" evidence="7">
    <location>
        <begin position="369"/>
        <end position="385"/>
    </location>
</feature>
<evidence type="ECO:0000256" key="3">
    <source>
        <dbReference type="ARBA" id="ARBA00022517"/>
    </source>
</evidence>
<evidence type="ECO:0008006" key="10">
    <source>
        <dbReference type="Google" id="ProtNLM"/>
    </source>
</evidence>
<evidence type="ECO:0000256" key="7">
    <source>
        <dbReference type="SAM" id="MobiDB-lite"/>
    </source>
</evidence>
<feature type="region of interest" description="Disordered" evidence="7">
    <location>
        <begin position="131"/>
        <end position="160"/>
    </location>
</feature>
<sequence length="523" mass="59960">MGKIKSKAKKKSLSEKVVKTDSKNKKALNPFEVHVNRQKYEVLGRKTKNDTGLPGVARAKAIAKRKKTLLQEYRIKDKSNRFLDRRIGEKNSAMTTEDRIMARFTAERMKMHSKKSIFNLADDEVLTHHGQTLSEIEKFDDPRSDEEEEEGEERGKLGADFVEDAHFGGGILKKSSSESHTRKDLIEQLIAESKKRKAEKQRTREQTIELTEKLDTEWKDLLPIVSSSQVSSNKVVDDIEKPDSYDTVMRQLKFEARGKPTDRLKSEEELAREEKERLEKLEMERLQRMHGFKEDLVPERQHRSADDLDDGFEVESEEEVPMTYSSDGELDVQLGTNTNQVEQDEKQGQEGGEGREKAIDASEESEKSDNDEEEDEDEDDIDDLSDLMNVSRSDDEGTENEDVVTENVKSDKTKSIDKHTTKCKTEDKIKADLLARKELMEKARRELPYTFEVPDTYEKLQAMLSVESPEHQAVILEHMIKCNHPSLGEGFKSKLVNLFGFLLQHLQDTAISTEVCDVCPLNF</sequence>
<evidence type="ECO:0000256" key="2">
    <source>
        <dbReference type="ARBA" id="ARBA00007466"/>
    </source>
</evidence>
<gene>
    <name evidence="8" type="ORF">Cfor_04932</name>
</gene>
<reference evidence="9" key="1">
    <citation type="submission" date="2020-01" db="EMBL/GenBank/DDBJ databases">
        <title>Draft genome sequence of the Termite Coptotermes fromosanus.</title>
        <authorList>
            <person name="Itakura S."/>
            <person name="Yosikawa Y."/>
            <person name="Umezawa K."/>
        </authorList>
    </citation>
    <scope>NUCLEOTIDE SEQUENCE [LARGE SCALE GENOMIC DNA]</scope>
</reference>
<organism evidence="8 9">
    <name type="scientific">Coptotermes formosanus</name>
    <name type="common">Formosan subterranean termite</name>
    <dbReference type="NCBI Taxonomy" id="36987"/>
    <lineage>
        <taxon>Eukaryota</taxon>
        <taxon>Metazoa</taxon>
        <taxon>Ecdysozoa</taxon>
        <taxon>Arthropoda</taxon>
        <taxon>Hexapoda</taxon>
        <taxon>Insecta</taxon>
        <taxon>Pterygota</taxon>
        <taxon>Neoptera</taxon>
        <taxon>Polyneoptera</taxon>
        <taxon>Dictyoptera</taxon>
        <taxon>Blattodea</taxon>
        <taxon>Blattoidea</taxon>
        <taxon>Termitoidae</taxon>
        <taxon>Rhinotermitidae</taxon>
        <taxon>Coptotermes</taxon>
    </lineage>
</organism>
<comment type="similarity">
    <text evidence="2">Belongs to the NOP14 family.</text>
</comment>
<dbReference type="Pfam" id="PF04147">
    <property type="entry name" value="Nop14"/>
    <property type="match status" value="1"/>
</dbReference>
<evidence type="ECO:0000313" key="9">
    <source>
        <dbReference type="Proteomes" id="UP000502823"/>
    </source>
</evidence>
<comment type="caution">
    <text evidence="8">The sequence shown here is derived from an EMBL/GenBank/DDBJ whole genome shotgun (WGS) entry which is preliminary data.</text>
</comment>
<keyword evidence="5" id="KW-0539">Nucleus</keyword>
<dbReference type="GO" id="GO:0032040">
    <property type="term" value="C:small-subunit processome"/>
    <property type="evidence" value="ECO:0007669"/>
    <property type="project" value="InterPro"/>
</dbReference>
<feature type="compositionally biased region" description="Basic and acidic residues" evidence="7">
    <location>
        <begin position="289"/>
        <end position="306"/>
    </location>
</feature>
<feature type="compositionally biased region" description="Basic residues" evidence="7">
    <location>
        <begin position="1"/>
        <end position="11"/>
    </location>
</feature>